<dbReference type="Proteomes" id="UP000004028">
    <property type="component" value="Unassembled WGS sequence"/>
</dbReference>
<accession>D2ZS35</accession>
<sequence>MENCLDNIILKDYNALCFTKCFINNNVLMSVDFLKKVIDGVIKC</sequence>
<reference evidence="1 2" key="1">
    <citation type="submission" date="2010-01" db="EMBL/GenBank/DDBJ databases">
        <authorList>
            <person name="Weinstock G."/>
            <person name="Sodergren E."/>
            <person name="Clifton S."/>
            <person name="Fulton L."/>
            <person name="Fulton B."/>
            <person name="Courtney L."/>
            <person name="Fronick C."/>
            <person name="Harrison M."/>
            <person name="Strong C."/>
            <person name="Farmer C."/>
            <person name="Delahaunty K."/>
            <person name="Markovic C."/>
            <person name="Hall O."/>
            <person name="Minx P."/>
            <person name="Tomlinson C."/>
            <person name="Mitreva M."/>
            <person name="Nelson J."/>
            <person name="Hou S."/>
            <person name="Wollam A."/>
            <person name="Pepin K.H."/>
            <person name="Johnson M."/>
            <person name="Bhonagiri V."/>
            <person name="Nash W.E."/>
            <person name="Warren W."/>
            <person name="Chinwalla A."/>
            <person name="Mardis E.R."/>
            <person name="Wilson R.K."/>
        </authorList>
    </citation>
    <scope>NUCLEOTIDE SEQUENCE [LARGE SCALE GENOMIC DNA]</scope>
    <source>
        <strain evidence="1 2">DSM 2374</strain>
    </source>
</reference>
<name>D2ZS35_METSM</name>
<dbReference type="HOGENOM" id="CLU_3210821_0_0_2"/>
<dbReference type="PATRIC" id="fig|521002.11.peg.1616"/>
<gene>
    <name evidence="1" type="ORF">METSMIF1_03669</name>
</gene>
<evidence type="ECO:0000313" key="1">
    <source>
        <dbReference type="EMBL" id="EFC92635.1"/>
    </source>
</evidence>
<dbReference type="EMBL" id="ABYV02000011">
    <property type="protein sequence ID" value="EFC92635.1"/>
    <property type="molecule type" value="Genomic_DNA"/>
</dbReference>
<organism evidence="1 2">
    <name type="scientific">Methanobrevibacter smithii DSM 2374</name>
    <dbReference type="NCBI Taxonomy" id="521002"/>
    <lineage>
        <taxon>Archaea</taxon>
        <taxon>Methanobacteriati</taxon>
        <taxon>Methanobacteriota</taxon>
        <taxon>Methanomada group</taxon>
        <taxon>Methanobacteria</taxon>
        <taxon>Methanobacteriales</taxon>
        <taxon>Methanobacteriaceae</taxon>
        <taxon>Methanobrevibacter</taxon>
    </lineage>
</organism>
<evidence type="ECO:0000313" key="2">
    <source>
        <dbReference type="Proteomes" id="UP000004028"/>
    </source>
</evidence>
<protein>
    <submittedName>
        <fullName evidence="1">Uncharacterized protein</fullName>
    </submittedName>
</protein>
<comment type="caution">
    <text evidence="1">The sequence shown here is derived from an EMBL/GenBank/DDBJ whole genome shotgun (WGS) entry which is preliminary data.</text>
</comment>
<dbReference type="AlphaFoldDB" id="D2ZS35"/>
<proteinExistence type="predicted"/>